<dbReference type="PANTHER" id="PTHR12897">
    <property type="entry name" value="COLON CANCER-ASSOCIATED PROTEIN MIC1"/>
    <property type="match status" value="1"/>
</dbReference>
<feature type="region of interest" description="Disordered" evidence="1">
    <location>
        <begin position="1"/>
        <end position="39"/>
    </location>
</feature>
<dbReference type="EMBL" id="GGYP01004900">
    <property type="protein sequence ID" value="MDE49671.1"/>
    <property type="molecule type" value="Transcribed_RNA"/>
</dbReference>
<dbReference type="GO" id="GO:0035658">
    <property type="term" value="C:Mon1-Ccz1 complex"/>
    <property type="evidence" value="ECO:0007669"/>
    <property type="project" value="InterPro"/>
</dbReference>
<evidence type="ECO:0000313" key="4">
    <source>
        <dbReference type="EMBL" id="MDE49671.1"/>
    </source>
</evidence>
<feature type="compositionally biased region" description="Basic and acidic residues" evidence="1">
    <location>
        <begin position="515"/>
        <end position="534"/>
    </location>
</feature>
<protein>
    <submittedName>
        <fullName evidence="4">Uncharacterized protein C18orf8</fullName>
    </submittedName>
</protein>
<proteinExistence type="predicted"/>
<feature type="domain" description="Mic1" evidence="2">
    <location>
        <begin position="480"/>
        <end position="661"/>
    </location>
</feature>
<evidence type="ECO:0000259" key="3">
    <source>
        <dbReference type="Pfam" id="PF21029"/>
    </source>
</evidence>
<dbReference type="GO" id="GO:0005765">
    <property type="term" value="C:lysosomal membrane"/>
    <property type="evidence" value="ECO:0007669"/>
    <property type="project" value="TreeGrafter"/>
</dbReference>
<dbReference type="InterPro" id="IPR049040">
    <property type="entry name" value="RMC1_N"/>
</dbReference>
<dbReference type="Pfam" id="PF07035">
    <property type="entry name" value="RMC1_C"/>
    <property type="match status" value="1"/>
</dbReference>
<feature type="compositionally biased region" description="Polar residues" evidence="1">
    <location>
        <begin position="1"/>
        <end position="14"/>
    </location>
</feature>
<dbReference type="InterPro" id="IPR009755">
    <property type="entry name" value="RMC1_C"/>
</dbReference>
<organism evidence="4">
    <name type="scientific">Aceria tosichella</name>
    <name type="common">wheat curl mite</name>
    <dbReference type="NCBI Taxonomy" id="561515"/>
    <lineage>
        <taxon>Eukaryota</taxon>
        <taxon>Metazoa</taxon>
        <taxon>Ecdysozoa</taxon>
        <taxon>Arthropoda</taxon>
        <taxon>Chelicerata</taxon>
        <taxon>Arachnida</taxon>
        <taxon>Acari</taxon>
        <taxon>Acariformes</taxon>
        <taxon>Trombidiformes</taxon>
        <taxon>Prostigmata</taxon>
        <taxon>Eupodina</taxon>
        <taxon>Eriophyoidea</taxon>
        <taxon>Eriophyidae</taxon>
        <taxon>Eriophyinae</taxon>
        <taxon>Aceriini</taxon>
        <taxon>Aceria</taxon>
    </lineage>
</organism>
<accession>A0A6G1SHH4</accession>
<name>A0A6G1SHH4_9ACAR</name>
<dbReference type="GO" id="GO:0010506">
    <property type="term" value="P:regulation of autophagy"/>
    <property type="evidence" value="ECO:0007669"/>
    <property type="project" value="InterPro"/>
</dbReference>
<dbReference type="GO" id="GO:0031902">
    <property type="term" value="C:late endosome membrane"/>
    <property type="evidence" value="ECO:0007669"/>
    <property type="project" value="TreeGrafter"/>
</dbReference>
<feature type="domain" description="Regulator of MON1-CCZ1 complex N-terminal" evidence="3">
    <location>
        <begin position="64"/>
        <end position="194"/>
    </location>
</feature>
<dbReference type="InterPro" id="IPR040371">
    <property type="entry name" value="RMC1"/>
</dbReference>
<gene>
    <name evidence="4" type="ORF">g.142</name>
</gene>
<sequence length="679" mass="77355">MRQASREASSSGVSGRSKGLAATSSQSSHHYHQKKAANTSKPNSLLLLKQNHATFQAPSKKESVFFDECNREIISLTRDFEQVNKTRVVFQRTEQISRVEFVLPIGKRILSIKLNSTRTVLAYHVERNLIEFINVREQLDSSGQIEYALDSKRYVQSSKAKNSKLVGFLWTGVNELVIITDLSVEFYHLDSARHRLNYVKMFQSSTNWFVYQPVVSTGLPPPASEQQPNVNCDTYSILMVSIGSQGNSMQPYMFSCGRILKLQRFDVEGNWRDSEKMELFERSITIAQIYGLVRLLVLQHESLNVRAKGAQIVLYTVNPDTGVTSKTHTLDLDVSGRFAINVLDNLVVAHDQPSKSSFIFDIMIEATEKSDCPSHFVSLIDSGPIKQLVLDDGKPVDMYSLNWVFFQPNFIVDAKLGLLTTLELDLDSLHLVFKDSNLMLQFLARRRNLENVIVSKCKEIVCKAHKQATSFDNDDPCSPIAEISSTFEQLAKLVISAPELPDSHKNNSKSNQNEYAHRREVEEKQQQHQHRETTKTGIAASIYQEDIQREIFRELEDNRGSDNHSLTSLDERQAAAHYHFVSSVLVEFVYVVRRHKKNVEFCIYEQLLRLLMRAGRHFQMVQMIRSEILKDSKQLACSLLSLKDQYHPAAQLGLDMLYRLTGGDLPATLPLECWARDDE</sequence>
<dbReference type="Pfam" id="PF21029">
    <property type="entry name" value="RMC1_N"/>
    <property type="match status" value="1"/>
</dbReference>
<reference evidence="4" key="1">
    <citation type="submission" date="2018-10" db="EMBL/GenBank/DDBJ databases">
        <title>Transcriptome assembly of Aceria tosichella (Wheat curl mite) Type 2.</title>
        <authorList>
            <person name="Scully E.D."/>
            <person name="Geib S.M."/>
            <person name="Palmer N.A."/>
            <person name="Gupta A.K."/>
            <person name="Sarath G."/>
            <person name="Tatineni S."/>
        </authorList>
    </citation>
    <scope>NUCLEOTIDE SEQUENCE</scope>
    <source>
        <strain evidence="4">LincolnNE</strain>
    </source>
</reference>
<dbReference type="AlphaFoldDB" id="A0A6G1SHH4"/>
<feature type="region of interest" description="Disordered" evidence="1">
    <location>
        <begin position="500"/>
        <end position="539"/>
    </location>
</feature>
<evidence type="ECO:0000256" key="1">
    <source>
        <dbReference type="SAM" id="MobiDB-lite"/>
    </source>
</evidence>
<evidence type="ECO:0000259" key="2">
    <source>
        <dbReference type="Pfam" id="PF07035"/>
    </source>
</evidence>
<dbReference type="PANTHER" id="PTHR12897:SF4">
    <property type="entry name" value="REGULATOR OF MON1-CCZ1 COMPLEX"/>
    <property type="match status" value="1"/>
</dbReference>